<dbReference type="Gene3D" id="2.70.150.10">
    <property type="entry name" value="Calcium-transporting ATPase, cytoplasmic transduction domain A"/>
    <property type="match status" value="1"/>
</dbReference>
<feature type="transmembrane region" description="Helical" evidence="18">
    <location>
        <begin position="804"/>
        <end position="822"/>
    </location>
</feature>
<keyword evidence="10" id="KW-0547">Nucleotide-binding</keyword>
<dbReference type="NCBIfam" id="NF011702">
    <property type="entry name" value="PRK15122.1"/>
    <property type="match status" value="1"/>
</dbReference>
<dbReference type="Gene3D" id="1.20.1110.10">
    <property type="entry name" value="Calcium-transporting ATPase, transmembrane domain"/>
    <property type="match status" value="1"/>
</dbReference>
<evidence type="ECO:0000256" key="11">
    <source>
        <dbReference type="ARBA" id="ARBA00022840"/>
    </source>
</evidence>
<keyword evidence="11" id="KW-0067">ATP-binding</keyword>
<dbReference type="PANTHER" id="PTHR42861">
    <property type="entry name" value="CALCIUM-TRANSPORTING ATPASE"/>
    <property type="match status" value="1"/>
</dbReference>
<feature type="transmembrane region" description="Helical" evidence="18">
    <location>
        <begin position="290"/>
        <end position="312"/>
    </location>
</feature>
<dbReference type="SUPFAM" id="SSF81665">
    <property type="entry name" value="Calcium ATPase, transmembrane domain M"/>
    <property type="match status" value="1"/>
</dbReference>
<dbReference type="PROSITE" id="PS00154">
    <property type="entry name" value="ATPASE_E1_E2"/>
    <property type="match status" value="1"/>
</dbReference>
<dbReference type="SUPFAM" id="SSF56784">
    <property type="entry name" value="HAD-like"/>
    <property type="match status" value="1"/>
</dbReference>
<comment type="caution">
    <text evidence="20">The sequence shown here is derived from an EMBL/GenBank/DDBJ whole genome shotgun (WGS) entry which is preliminary data.</text>
</comment>
<evidence type="ECO:0000256" key="14">
    <source>
        <dbReference type="ARBA" id="ARBA00022989"/>
    </source>
</evidence>
<feature type="transmembrane region" description="Helical" evidence="18">
    <location>
        <begin position="711"/>
        <end position="733"/>
    </location>
</feature>
<reference evidence="20 21" key="1">
    <citation type="submission" date="2020-07" db="EMBL/GenBank/DDBJ databases">
        <title>Genomic Encyclopedia of Type Strains, Phase IV (KMG-V): Genome sequencing to study the core and pangenomes of soil and plant-associated prokaryotes.</title>
        <authorList>
            <person name="Whitman W."/>
        </authorList>
    </citation>
    <scope>NUCLEOTIDE SEQUENCE [LARGE SCALE GENOMIC DNA]</scope>
    <source>
        <strain evidence="20 21">RH2WT43</strain>
    </source>
</reference>
<keyword evidence="14 18" id="KW-1133">Transmembrane helix</keyword>
<proteinExistence type="inferred from homology"/>
<dbReference type="InterPro" id="IPR018303">
    <property type="entry name" value="ATPase_P-typ_P_site"/>
</dbReference>
<dbReference type="AlphaFoldDB" id="A0A839F585"/>
<evidence type="ECO:0000256" key="8">
    <source>
        <dbReference type="ARBA" id="ARBA00022553"/>
    </source>
</evidence>
<comment type="catalytic activity">
    <reaction evidence="17">
        <text>Mg(2+)(out) + ATP + H2O = Mg(2+)(in) + ADP + phosphate + H(+)</text>
        <dbReference type="Rhea" id="RHEA:10260"/>
        <dbReference type="ChEBI" id="CHEBI:15377"/>
        <dbReference type="ChEBI" id="CHEBI:15378"/>
        <dbReference type="ChEBI" id="CHEBI:18420"/>
        <dbReference type="ChEBI" id="CHEBI:30616"/>
        <dbReference type="ChEBI" id="CHEBI:43474"/>
        <dbReference type="ChEBI" id="CHEBI:456216"/>
        <dbReference type="EC" id="7.2.2.14"/>
    </reaction>
</comment>
<comment type="similarity">
    <text evidence="3">Belongs to the cation transport ATPase (P-type) (TC 3.A.3) family. Type IIIB subfamily.</text>
</comment>
<dbReference type="Gene3D" id="3.40.50.1000">
    <property type="entry name" value="HAD superfamily/HAD-like"/>
    <property type="match status" value="1"/>
</dbReference>
<keyword evidence="15 18" id="KW-0472">Membrane</keyword>
<evidence type="ECO:0000256" key="13">
    <source>
        <dbReference type="ARBA" id="ARBA00022967"/>
    </source>
</evidence>
<dbReference type="GO" id="GO:0016887">
    <property type="term" value="F:ATP hydrolysis activity"/>
    <property type="evidence" value="ECO:0007669"/>
    <property type="project" value="InterPro"/>
</dbReference>
<evidence type="ECO:0000256" key="6">
    <source>
        <dbReference type="ARBA" id="ARBA00022475"/>
    </source>
</evidence>
<feature type="transmembrane region" description="Helical" evidence="18">
    <location>
        <begin position="119"/>
        <end position="136"/>
    </location>
</feature>
<dbReference type="InterPro" id="IPR006415">
    <property type="entry name" value="P-type_ATPase_IIIB"/>
</dbReference>
<dbReference type="Pfam" id="PF00690">
    <property type="entry name" value="Cation_ATPase_N"/>
    <property type="match status" value="1"/>
</dbReference>
<keyword evidence="9 18" id="KW-0812">Transmembrane</keyword>
<dbReference type="GO" id="GO:0015444">
    <property type="term" value="F:P-type magnesium transporter activity"/>
    <property type="evidence" value="ECO:0007669"/>
    <property type="project" value="UniProtKB-EC"/>
</dbReference>
<keyword evidence="8" id="KW-0597">Phosphoprotein</keyword>
<dbReference type="RefSeq" id="WP_182532013.1">
    <property type="nucleotide sequence ID" value="NZ_JACGXL010000005.1"/>
</dbReference>
<dbReference type="Pfam" id="PF13246">
    <property type="entry name" value="Cation_ATPase"/>
    <property type="match status" value="1"/>
</dbReference>
<dbReference type="InterPro" id="IPR059000">
    <property type="entry name" value="ATPase_P-type_domA"/>
</dbReference>
<feature type="transmembrane region" description="Helical" evidence="18">
    <location>
        <begin position="319"/>
        <end position="339"/>
    </location>
</feature>
<evidence type="ECO:0000256" key="9">
    <source>
        <dbReference type="ARBA" id="ARBA00022692"/>
    </source>
</evidence>
<dbReference type="InterPro" id="IPR023298">
    <property type="entry name" value="ATPase_P-typ_TM_dom_sf"/>
</dbReference>
<evidence type="ECO:0000256" key="1">
    <source>
        <dbReference type="ARBA" id="ARBA00003954"/>
    </source>
</evidence>
<evidence type="ECO:0000259" key="19">
    <source>
        <dbReference type="SMART" id="SM00831"/>
    </source>
</evidence>
<feature type="transmembrane region" description="Helical" evidence="18">
    <location>
        <begin position="861"/>
        <end position="884"/>
    </location>
</feature>
<dbReference type="EMBL" id="JACGXL010000005">
    <property type="protein sequence ID" value="MBA8888969.1"/>
    <property type="molecule type" value="Genomic_DNA"/>
</dbReference>
<name>A0A839F585_9GAMM</name>
<comment type="subcellular location">
    <subcellularLocation>
        <location evidence="2">Cell inner membrane</location>
        <topology evidence="2">Multi-pass membrane protein</topology>
    </subcellularLocation>
</comment>
<dbReference type="GO" id="GO:0005886">
    <property type="term" value="C:plasma membrane"/>
    <property type="evidence" value="ECO:0007669"/>
    <property type="project" value="UniProtKB-SubCell"/>
</dbReference>
<dbReference type="GO" id="GO:0005524">
    <property type="term" value="F:ATP binding"/>
    <property type="evidence" value="ECO:0007669"/>
    <property type="project" value="UniProtKB-KW"/>
</dbReference>
<evidence type="ECO:0000256" key="18">
    <source>
        <dbReference type="SAM" id="Phobius"/>
    </source>
</evidence>
<evidence type="ECO:0000256" key="17">
    <source>
        <dbReference type="ARBA" id="ARBA00047295"/>
    </source>
</evidence>
<sequence length="899" mass="97247">MFKFPIPFGTSPLAAFAAAVPAALRLERDGRATTAEPHPLIEFVRLEPAAALARAGVDGEGLELDEVAARLAEHGPNAVAQERRRPFLSEIAHRYFTNPINVLLSVLAVVSWLGDDAMGAVIMLAMVFMAVFLSYFQEARTGRAVERLRSMVSNTATVRRVPAAGDDGVRPPAAKVEVPIEQLVPGDVVHLAAGDMIPADLRLLAAKDLFVNQSALTGESMPVEKFAAADADAAAPLEARNLCFMGSNVVSGSAIGVIVATGACTTFGALAGSMTGARVQTSFDKGVQRFAWLMIRFMAVMVPLVFLVNGVVKGAWLDAFMFAVAVSVGLTPEMLPMIVTINLAKGAMAMAKKDVVVKRLNAIQNFGAIDVLCTDKTGTLTQDKVILERHVDVLGEEDERVLEFAFLNSQYQTGLRNLLDVAVIERLDVDARRRLQEEYTLVDEVPFDFTRRRMSVIVRDRAGRHFLIAKGAVAEMLGICARVHVADGEAVADEARLADARQVARDMNDDGFRVIALGMREIEAKAAYSLADEAGLVLTGFVAFLDPPKDSAADAIRALADNGVAVKVLTGDNDIVTRNVCRQVGLRVDRYLVGPQVEAMSDEQLTVATRDTQVFARLNPAQKVRVIEALHRDGHVVGFMGDGINDGPALRAADVGISVDSAVDIAKEAADIILLEKSLMVLEEGLLEGRKVFGNILKYIKMTASSNFGNMFSVLGASAFLPFLPMAAVQILLNNLLYDFSQTSVATDDVDPEYLARPRQWDMPAITRFVLCIGPVSSLFDYATFALLWFVFKANAPEHAGLFQTGWFVESLLSQTLIVHVIRTGRLPFLQSRASLPLTITGAAICLVGALLPYSPLAAKFGFVALPGLYWLYLAVILVAYMALTQVVKAKLIRRFGLL</sequence>
<keyword evidence="7" id="KW-0997">Cell inner membrane</keyword>
<evidence type="ECO:0000256" key="4">
    <source>
        <dbReference type="ARBA" id="ARBA00012786"/>
    </source>
</evidence>
<dbReference type="NCBIfam" id="TIGR01524">
    <property type="entry name" value="ATPase-IIIB_Mg"/>
    <property type="match status" value="1"/>
</dbReference>
<dbReference type="InterPro" id="IPR044492">
    <property type="entry name" value="P_typ_ATPase_HD_dom"/>
</dbReference>
<evidence type="ECO:0000256" key="7">
    <source>
        <dbReference type="ARBA" id="ARBA00022519"/>
    </source>
</evidence>
<feature type="transmembrane region" description="Helical" evidence="18">
    <location>
        <begin position="769"/>
        <end position="792"/>
    </location>
</feature>
<gene>
    <name evidence="20" type="ORF">FHW12_003205</name>
</gene>
<keyword evidence="21" id="KW-1185">Reference proteome</keyword>
<keyword evidence="13" id="KW-1278">Translocase</keyword>
<organism evidence="20 21">
    <name type="scientific">Dokdonella fugitiva</name>
    <dbReference type="NCBI Taxonomy" id="328517"/>
    <lineage>
        <taxon>Bacteria</taxon>
        <taxon>Pseudomonadati</taxon>
        <taxon>Pseudomonadota</taxon>
        <taxon>Gammaproteobacteria</taxon>
        <taxon>Lysobacterales</taxon>
        <taxon>Rhodanobacteraceae</taxon>
        <taxon>Dokdonella</taxon>
    </lineage>
</organism>
<feature type="transmembrane region" description="Helical" evidence="18">
    <location>
        <begin position="834"/>
        <end position="855"/>
    </location>
</feature>
<dbReference type="SUPFAM" id="SSF81653">
    <property type="entry name" value="Calcium ATPase, transduction domain A"/>
    <property type="match status" value="1"/>
</dbReference>
<evidence type="ECO:0000256" key="5">
    <source>
        <dbReference type="ARBA" id="ARBA00013555"/>
    </source>
</evidence>
<dbReference type="Proteomes" id="UP000550401">
    <property type="component" value="Unassembled WGS sequence"/>
</dbReference>
<dbReference type="InterPro" id="IPR008250">
    <property type="entry name" value="ATPase_P-typ_transduc_dom_A_sf"/>
</dbReference>
<dbReference type="EC" id="7.2.2.14" evidence="4"/>
<protein>
    <recommendedName>
        <fullName evidence="5">Magnesium-transporting ATPase, P-type 1</fullName>
        <ecNumber evidence="4">7.2.2.14</ecNumber>
    </recommendedName>
    <alternativeName>
        <fullName evidence="16">Mg(2+) transport ATPase, P-type 1</fullName>
    </alternativeName>
</protein>
<dbReference type="SFLD" id="SFLDS00003">
    <property type="entry name" value="Haloacid_Dehalogenase"/>
    <property type="match status" value="1"/>
</dbReference>
<feature type="transmembrane region" description="Helical" evidence="18">
    <location>
        <begin position="249"/>
        <end position="270"/>
    </location>
</feature>
<evidence type="ECO:0000256" key="2">
    <source>
        <dbReference type="ARBA" id="ARBA00004429"/>
    </source>
</evidence>
<evidence type="ECO:0000256" key="3">
    <source>
        <dbReference type="ARBA" id="ARBA00008746"/>
    </source>
</evidence>
<dbReference type="SFLD" id="SFLDG00002">
    <property type="entry name" value="C1.7:_P-type_atpase_like"/>
    <property type="match status" value="1"/>
</dbReference>
<dbReference type="InterPro" id="IPR001757">
    <property type="entry name" value="P_typ_ATPase"/>
</dbReference>
<feature type="transmembrane region" description="Helical" evidence="18">
    <location>
        <begin position="95"/>
        <end position="113"/>
    </location>
</feature>
<keyword evidence="12" id="KW-0460">Magnesium</keyword>
<dbReference type="PRINTS" id="PR01836">
    <property type="entry name" value="MGATPASE"/>
</dbReference>
<dbReference type="InterPro" id="IPR036412">
    <property type="entry name" value="HAD-like_sf"/>
</dbReference>
<evidence type="ECO:0000256" key="15">
    <source>
        <dbReference type="ARBA" id="ARBA00023136"/>
    </source>
</evidence>
<dbReference type="InterPro" id="IPR023299">
    <property type="entry name" value="ATPase_P-typ_cyto_dom_N"/>
</dbReference>
<evidence type="ECO:0000313" key="21">
    <source>
        <dbReference type="Proteomes" id="UP000550401"/>
    </source>
</evidence>
<dbReference type="Gene3D" id="3.40.1110.10">
    <property type="entry name" value="Calcium-transporting ATPase, cytoplasmic domain N"/>
    <property type="match status" value="1"/>
</dbReference>
<dbReference type="SMART" id="SM00831">
    <property type="entry name" value="Cation_ATPase_N"/>
    <property type="match status" value="1"/>
</dbReference>
<feature type="domain" description="Cation-transporting P-type ATPase N-terminal" evidence="19">
    <location>
        <begin position="42"/>
        <end position="116"/>
    </location>
</feature>
<keyword evidence="6" id="KW-1003">Cell membrane</keyword>
<dbReference type="InterPro" id="IPR006068">
    <property type="entry name" value="ATPase_P-typ_cation-transptr_C"/>
</dbReference>
<feature type="transmembrane region" description="Helical" evidence="18">
    <location>
        <begin position="6"/>
        <end position="24"/>
    </location>
</feature>
<evidence type="ECO:0000313" key="20">
    <source>
        <dbReference type="EMBL" id="MBA8888969.1"/>
    </source>
</evidence>
<evidence type="ECO:0000256" key="10">
    <source>
        <dbReference type="ARBA" id="ARBA00022741"/>
    </source>
</evidence>
<dbReference type="InterPro" id="IPR023214">
    <property type="entry name" value="HAD_sf"/>
</dbReference>
<dbReference type="SFLD" id="SFLDF00027">
    <property type="entry name" value="p-type_atpase"/>
    <property type="match status" value="1"/>
</dbReference>
<accession>A0A839F585</accession>
<dbReference type="Pfam" id="PF00689">
    <property type="entry name" value="Cation_ATPase_C"/>
    <property type="match status" value="1"/>
</dbReference>
<evidence type="ECO:0000256" key="16">
    <source>
        <dbReference type="ARBA" id="ARBA00029806"/>
    </source>
</evidence>
<dbReference type="NCBIfam" id="TIGR01494">
    <property type="entry name" value="ATPase_P-type"/>
    <property type="match status" value="2"/>
</dbReference>
<comment type="function">
    <text evidence="1">Mediates magnesium influx to the cytosol.</text>
</comment>
<evidence type="ECO:0000256" key="12">
    <source>
        <dbReference type="ARBA" id="ARBA00022842"/>
    </source>
</evidence>
<dbReference type="Pfam" id="PF00122">
    <property type="entry name" value="E1-E2_ATPase"/>
    <property type="match status" value="1"/>
</dbReference>
<dbReference type="CDD" id="cd02077">
    <property type="entry name" value="P-type_ATPase_Mg"/>
    <property type="match status" value="1"/>
</dbReference>
<dbReference type="InterPro" id="IPR004014">
    <property type="entry name" value="ATPase_P-typ_cation-transptr_N"/>
</dbReference>